<reference evidence="2 3" key="1">
    <citation type="submission" date="2017-04" db="EMBL/GenBank/DDBJ databases">
        <authorList>
            <person name="Afonso C.L."/>
            <person name="Miller P.J."/>
            <person name="Scott M.A."/>
            <person name="Spackman E."/>
            <person name="Goraichik I."/>
            <person name="Dimitrov K.M."/>
            <person name="Suarez D.L."/>
            <person name="Swayne D.E."/>
        </authorList>
    </citation>
    <scope>NUCLEOTIDE SEQUENCE [LARGE SCALE GENOMIC DNA]</scope>
</reference>
<keyword evidence="1" id="KW-1133">Transmembrane helix</keyword>
<gene>
    <name evidence="2" type="ORF">KASA_0O04862G</name>
</gene>
<proteinExistence type="predicted"/>
<dbReference type="SMART" id="SM00671">
    <property type="entry name" value="SEL1"/>
    <property type="match status" value="6"/>
</dbReference>
<dbReference type="SUPFAM" id="SSF81901">
    <property type="entry name" value="HCP-like"/>
    <property type="match status" value="2"/>
</dbReference>
<keyword evidence="1" id="KW-0472">Membrane</keyword>
<sequence>MKFKNYISSLLWIQCIRAQQDDPWRKARKLMSQLIEKPDAIRQQSPELIKDGDISIYIPTSHNETREELEFEAFWKEPTKKYQVDLHNWLIESSDNYDNKNATYTLAQIYLDSLYGIPHNETLAFRYLDKYNHLTNYTNSKTLFQQAVAYSTGLFGTIPIDSAKALLFYQRSARLGNIQAKQVLAYKYYSGINVPRDSNRALILYKEIAELLKDKYSEDQWSFQFPSEESFNIRVPDFEDGLLGTGLSHMSTSTSRKKSARPDITSSVLTSINGGNVVLRFGNTDRSNPFLVDENDETDDQIVDIFYTAFDEYVGTYTSVKNATRARLLLEATYYEYDADVAYLDNLQRYFYGQCLDLLGHIYFTGDDLEKPDIAKAEKYLKRSLIIIESSSKVKSGANVDLGLIYQYYYFNDTKAIQYYKKGKGKTNNNGIVEYQLSVLTSQYPDLLLGDPFLLMEQAKSKGFIPARYEYANMLEKGVNDRYSCENTAYNYKTFVEENEGQMAPHLRSAFNELLLGNSGVALWKYAQAAEQGYETAQVSTAYLLYQVPLELDDPPITTEERKLLAVTYYTRAFKQNNIDAGVIAGDIYYGLETYEKAFSLYQSAALKYSTQAIWNLGYMYEYGLGVPVDFHLAKRYYDQVLERDGKLYMAIKLNVMKLQLKSFATWLLGRDRIPYKMIEEQKLVLIRTLKNGKKLFYNYFSWPFSNKPADNVDSHKHKITVESGWDSNLASDGEEGGFLSGFNIVNEDIFTLVLVVIFFFGSFFLRQMAERRGWNVQVNGIPIGQQNQEDNENNENGNPNMRGNGWNFEVQFFAI</sequence>
<evidence type="ECO:0000313" key="2">
    <source>
        <dbReference type="EMBL" id="SMN19882.1"/>
    </source>
</evidence>
<dbReference type="InterPro" id="IPR011990">
    <property type="entry name" value="TPR-like_helical_dom_sf"/>
</dbReference>
<feature type="transmembrane region" description="Helical" evidence="1">
    <location>
        <begin position="750"/>
        <end position="766"/>
    </location>
</feature>
<dbReference type="STRING" id="1789683.A0A1X7R2I1"/>
<dbReference type="PANTHER" id="PTHR45084">
    <property type="entry name" value="ERAD-ASSOCIATED E3 UBIQUITIN-PROTEIN LIGASE COMPONENT HRD3A-RELATED"/>
    <property type="match status" value="1"/>
</dbReference>
<dbReference type="OrthoDB" id="27934at2759"/>
<dbReference type="Pfam" id="PF08238">
    <property type="entry name" value="Sel1"/>
    <property type="match status" value="6"/>
</dbReference>
<dbReference type="EMBL" id="FXLY01000004">
    <property type="protein sequence ID" value="SMN19882.1"/>
    <property type="molecule type" value="Genomic_DNA"/>
</dbReference>
<dbReference type="AlphaFoldDB" id="A0A1X7R2I1"/>
<dbReference type="Proteomes" id="UP000196158">
    <property type="component" value="Unassembled WGS sequence"/>
</dbReference>
<dbReference type="InterPro" id="IPR006597">
    <property type="entry name" value="Sel1-like"/>
</dbReference>
<dbReference type="GO" id="GO:0036503">
    <property type="term" value="P:ERAD pathway"/>
    <property type="evidence" value="ECO:0007669"/>
    <property type="project" value="InterPro"/>
</dbReference>
<evidence type="ECO:0000256" key="1">
    <source>
        <dbReference type="SAM" id="Phobius"/>
    </source>
</evidence>
<dbReference type="Gene3D" id="1.25.40.10">
    <property type="entry name" value="Tetratricopeptide repeat domain"/>
    <property type="match status" value="2"/>
</dbReference>
<keyword evidence="3" id="KW-1185">Reference proteome</keyword>
<dbReference type="InterPro" id="IPR044623">
    <property type="entry name" value="HRD3"/>
</dbReference>
<keyword evidence="1" id="KW-0812">Transmembrane</keyword>
<name>A0A1X7R2I1_9SACH</name>
<accession>A0A1X7R2I1</accession>
<organism evidence="2 3">
    <name type="scientific">Maudiozyma saulgeensis</name>
    <dbReference type="NCBI Taxonomy" id="1789683"/>
    <lineage>
        <taxon>Eukaryota</taxon>
        <taxon>Fungi</taxon>
        <taxon>Dikarya</taxon>
        <taxon>Ascomycota</taxon>
        <taxon>Saccharomycotina</taxon>
        <taxon>Saccharomycetes</taxon>
        <taxon>Saccharomycetales</taxon>
        <taxon>Saccharomycetaceae</taxon>
        <taxon>Maudiozyma</taxon>
    </lineage>
</organism>
<protein>
    <submittedName>
        <fullName evidence="2">Similar to Saccharomyces cerevisiae YLR207W HRD3 Resident protein of the ER membrane that plays a central role in ER-associated protein degradation (ERAD)</fullName>
    </submittedName>
</protein>
<evidence type="ECO:0000313" key="3">
    <source>
        <dbReference type="Proteomes" id="UP000196158"/>
    </source>
</evidence>
<dbReference type="PANTHER" id="PTHR45084:SF1">
    <property type="entry name" value="ERAD-ASSOCIATED E3 UBIQUITIN-PROTEIN LIGASE COMPONENT HRD3A-RELATED"/>
    <property type="match status" value="1"/>
</dbReference>